<protein>
    <submittedName>
        <fullName evidence="12">ABC transporter ATP-binding protein</fullName>
    </submittedName>
</protein>
<dbReference type="Gene3D" id="1.20.1560.10">
    <property type="entry name" value="ABC transporter type 1, transmembrane domain"/>
    <property type="match status" value="1"/>
</dbReference>
<evidence type="ECO:0000256" key="5">
    <source>
        <dbReference type="ARBA" id="ARBA00022741"/>
    </source>
</evidence>
<dbReference type="GO" id="GO:0015421">
    <property type="term" value="F:ABC-type oligopeptide transporter activity"/>
    <property type="evidence" value="ECO:0007669"/>
    <property type="project" value="TreeGrafter"/>
</dbReference>
<feature type="domain" description="ABC transmembrane type-1" evidence="11">
    <location>
        <begin position="24"/>
        <end position="306"/>
    </location>
</feature>
<accession>A0A037ZEV8</accession>
<evidence type="ECO:0000256" key="4">
    <source>
        <dbReference type="ARBA" id="ARBA00022692"/>
    </source>
</evidence>
<dbReference type="PANTHER" id="PTHR43394">
    <property type="entry name" value="ATP-DEPENDENT PERMEASE MDL1, MITOCHONDRIAL"/>
    <property type="match status" value="1"/>
</dbReference>
<dbReference type="PANTHER" id="PTHR43394:SF1">
    <property type="entry name" value="ATP-BINDING CASSETTE SUB-FAMILY B MEMBER 10, MITOCHONDRIAL"/>
    <property type="match status" value="1"/>
</dbReference>
<evidence type="ECO:0000313" key="13">
    <source>
        <dbReference type="Proteomes" id="UP000026249"/>
    </source>
</evidence>
<dbReference type="STRING" id="1454373.ACMU_03430"/>
<keyword evidence="7 9" id="KW-1133">Transmembrane helix</keyword>
<dbReference type="InterPro" id="IPR017871">
    <property type="entry name" value="ABC_transporter-like_CS"/>
</dbReference>
<sequence length="582" mass="62246">MAEHRGILRWIWRGYLRRYWPMIAVALALMSAEGVALGVFSRMIEPMVDNALVAREPGALSRVATVIAGIFVLRAIAGFGHRVLMARVGQRVANHLQKDLLDHMLTLDKQWFQRNPPGGLIERVRGDTTVVSTIWGTILAAGGRDIVALVALFSVAISIDLTWTLIAVAAVPLLVLPVAVLQRLVRRMTLGARNAAEGITTRLDEIFHGITTIKLDRMETRESGRFVSKLDAYFKAHIAAQTGQAAIPALIDVVAGIGVTGVIVLGGSEVLSGDKTPGQFISFLFAIALVFDPLRRLGQISGAWQAALASLMRLHAVFQTQPSILPPAEPRALPVSGNQADVELRDVHMAYDDTPVLNGLNLTAKAGEVTALVGPSGAGKSTVFNLITRLVEPQSGDVRVGGIAVSEQDPDALRALFSVVSQDAVLFDETLRDNILLGRSVPDATLQSVLKAAHVDEFLPKLPNGLDSPCGPRGSALSGGQKQRVAIARALLRDAPILLLDEATSALDTRSERIVQEALEQLSANRTTLVIAHRLATVRNADKIVVMDKGTVAEEGSHDALLASGGLYSGLYQLQFAGKNGA</sequence>
<proteinExistence type="predicted"/>
<evidence type="ECO:0000256" key="3">
    <source>
        <dbReference type="ARBA" id="ARBA00022475"/>
    </source>
</evidence>
<dbReference type="Pfam" id="PF00005">
    <property type="entry name" value="ABC_tran"/>
    <property type="match status" value="1"/>
</dbReference>
<dbReference type="PROSITE" id="PS00211">
    <property type="entry name" value="ABC_TRANSPORTER_1"/>
    <property type="match status" value="1"/>
</dbReference>
<dbReference type="GO" id="GO:0005524">
    <property type="term" value="F:ATP binding"/>
    <property type="evidence" value="ECO:0007669"/>
    <property type="project" value="UniProtKB-KW"/>
</dbReference>
<keyword evidence="13" id="KW-1185">Reference proteome</keyword>
<feature type="transmembrane region" description="Helical" evidence="9">
    <location>
        <begin position="245"/>
        <end position="265"/>
    </location>
</feature>
<evidence type="ECO:0000256" key="9">
    <source>
        <dbReference type="SAM" id="Phobius"/>
    </source>
</evidence>
<keyword evidence="4 9" id="KW-0812">Transmembrane</keyword>
<organism evidence="12 13">
    <name type="scientific">Actibacterium mucosum KCTC 23349</name>
    <dbReference type="NCBI Taxonomy" id="1454373"/>
    <lineage>
        <taxon>Bacteria</taxon>
        <taxon>Pseudomonadati</taxon>
        <taxon>Pseudomonadota</taxon>
        <taxon>Alphaproteobacteria</taxon>
        <taxon>Rhodobacterales</taxon>
        <taxon>Roseobacteraceae</taxon>
        <taxon>Actibacterium</taxon>
    </lineage>
</organism>
<keyword evidence="3" id="KW-1003">Cell membrane</keyword>
<comment type="caution">
    <text evidence="12">The sequence shown here is derived from an EMBL/GenBank/DDBJ whole genome shotgun (WGS) entry which is preliminary data.</text>
</comment>
<dbReference type="SUPFAM" id="SSF90123">
    <property type="entry name" value="ABC transporter transmembrane region"/>
    <property type="match status" value="1"/>
</dbReference>
<dbReference type="CDD" id="cd18552">
    <property type="entry name" value="ABC_6TM_MsbA_like"/>
    <property type="match status" value="1"/>
</dbReference>
<dbReference type="Gene3D" id="3.40.50.300">
    <property type="entry name" value="P-loop containing nucleotide triphosphate hydrolases"/>
    <property type="match status" value="1"/>
</dbReference>
<dbReference type="GO" id="GO:0005886">
    <property type="term" value="C:plasma membrane"/>
    <property type="evidence" value="ECO:0007669"/>
    <property type="project" value="UniProtKB-SubCell"/>
</dbReference>
<evidence type="ECO:0000256" key="1">
    <source>
        <dbReference type="ARBA" id="ARBA00004651"/>
    </source>
</evidence>
<dbReference type="InterPro" id="IPR027417">
    <property type="entry name" value="P-loop_NTPase"/>
</dbReference>
<dbReference type="SUPFAM" id="SSF52540">
    <property type="entry name" value="P-loop containing nucleoside triphosphate hydrolases"/>
    <property type="match status" value="1"/>
</dbReference>
<evidence type="ECO:0000256" key="7">
    <source>
        <dbReference type="ARBA" id="ARBA00022989"/>
    </source>
</evidence>
<dbReference type="PROSITE" id="PS50929">
    <property type="entry name" value="ABC_TM1F"/>
    <property type="match status" value="1"/>
</dbReference>
<dbReference type="InterPro" id="IPR003439">
    <property type="entry name" value="ABC_transporter-like_ATP-bd"/>
</dbReference>
<dbReference type="Pfam" id="PF00664">
    <property type="entry name" value="ABC_membrane"/>
    <property type="match status" value="1"/>
</dbReference>
<evidence type="ECO:0000259" key="11">
    <source>
        <dbReference type="PROSITE" id="PS50929"/>
    </source>
</evidence>
<name>A0A037ZEV8_9RHOB</name>
<evidence type="ECO:0000259" key="10">
    <source>
        <dbReference type="PROSITE" id="PS50893"/>
    </source>
</evidence>
<evidence type="ECO:0000313" key="12">
    <source>
        <dbReference type="EMBL" id="KAJ54148.1"/>
    </source>
</evidence>
<keyword evidence="2" id="KW-0813">Transport</keyword>
<dbReference type="Proteomes" id="UP000026249">
    <property type="component" value="Unassembled WGS sequence"/>
</dbReference>
<dbReference type="RefSeq" id="WP_035262116.1">
    <property type="nucleotide sequence ID" value="NZ_JFKE01000010.1"/>
</dbReference>
<dbReference type="InterPro" id="IPR003593">
    <property type="entry name" value="AAA+_ATPase"/>
</dbReference>
<keyword evidence="6 12" id="KW-0067">ATP-binding</keyword>
<dbReference type="FunFam" id="3.40.50.300:FF:000221">
    <property type="entry name" value="Multidrug ABC transporter ATP-binding protein"/>
    <property type="match status" value="1"/>
</dbReference>
<evidence type="ECO:0000256" key="8">
    <source>
        <dbReference type="ARBA" id="ARBA00023136"/>
    </source>
</evidence>
<feature type="transmembrane region" description="Helical" evidence="9">
    <location>
        <begin position="59"/>
        <end position="77"/>
    </location>
</feature>
<evidence type="ECO:0000256" key="2">
    <source>
        <dbReference type="ARBA" id="ARBA00022448"/>
    </source>
</evidence>
<keyword evidence="5" id="KW-0547">Nucleotide-binding</keyword>
<dbReference type="EMBL" id="JFKE01000010">
    <property type="protein sequence ID" value="KAJ54148.1"/>
    <property type="molecule type" value="Genomic_DNA"/>
</dbReference>
<dbReference type="InterPro" id="IPR036640">
    <property type="entry name" value="ABC1_TM_sf"/>
</dbReference>
<comment type="subcellular location">
    <subcellularLocation>
        <location evidence="1">Cell membrane</location>
        <topology evidence="1">Multi-pass membrane protein</topology>
    </subcellularLocation>
</comment>
<dbReference type="SMART" id="SM00382">
    <property type="entry name" value="AAA"/>
    <property type="match status" value="1"/>
</dbReference>
<feature type="transmembrane region" description="Helical" evidence="9">
    <location>
        <begin position="20"/>
        <end position="39"/>
    </location>
</feature>
<dbReference type="PROSITE" id="PS50893">
    <property type="entry name" value="ABC_TRANSPORTER_2"/>
    <property type="match status" value="1"/>
</dbReference>
<dbReference type="AlphaFoldDB" id="A0A037ZEV8"/>
<dbReference type="InterPro" id="IPR039421">
    <property type="entry name" value="Type_1_exporter"/>
</dbReference>
<feature type="domain" description="ABC transporter" evidence="10">
    <location>
        <begin position="342"/>
        <end position="574"/>
    </location>
</feature>
<feature type="transmembrane region" description="Helical" evidence="9">
    <location>
        <begin position="133"/>
        <end position="157"/>
    </location>
</feature>
<evidence type="ECO:0000256" key="6">
    <source>
        <dbReference type="ARBA" id="ARBA00022840"/>
    </source>
</evidence>
<dbReference type="GO" id="GO:0016887">
    <property type="term" value="F:ATP hydrolysis activity"/>
    <property type="evidence" value="ECO:0007669"/>
    <property type="project" value="InterPro"/>
</dbReference>
<feature type="transmembrane region" description="Helical" evidence="9">
    <location>
        <begin position="163"/>
        <end position="181"/>
    </location>
</feature>
<reference evidence="12 13" key="1">
    <citation type="submission" date="2014-03" db="EMBL/GenBank/DDBJ databases">
        <title>Draft Genome Sequence of Actibacterium mucosum KCTC 23349, a Marine Alphaproteobacterium with Complex Ionic Requirements Isolated from Mediterranean Seawater at Malvarrosa Beach, Valencia, Spain.</title>
        <authorList>
            <person name="Arahal D.R."/>
            <person name="Shao Z."/>
            <person name="Lai Q."/>
            <person name="Pujalte M.J."/>
        </authorList>
    </citation>
    <scope>NUCLEOTIDE SEQUENCE [LARGE SCALE GENOMIC DNA]</scope>
    <source>
        <strain evidence="12 13">KCTC 23349</strain>
    </source>
</reference>
<dbReference type="InterPro" id="IPR011527">
    <property type="entry name" value="ABC1_TM_dom"/>
</dbReference>
<keyword evidence="8 9" id="KW-0472">Membrane</keyword>
<gene>
    <name evidence="12" type="ORF">ACMU_03430</name>
</gene>